<dbReference type="Proteomes" id="UP000001074">
    <property type="component" value="Unassembled WGS sequence"/>
</dbReference>
<dbReference type="eggNOG" id="ENOG502QRRB">
    <property type="taxonomic scope" value="Eukaryota"/>
</dbReference>
<dbReference type="FunFam" id="2.60.40.10:FF:001387">
    <property type="entry name" value="CD101 molecule"/>
    <property type="match status" value="1"/>
</dbReference>
<keyword evidence="2 13" id="KW-0812">Transmembrane</keyword>
<dbReference type="InterPro" id="IPR013783">
    <property type="entry name" value="Ig-like_fold"/>
</dbReference>
<evidence type="ECO:0000313" key="15">
    <source>
        <dbReference type="Ensembl" id="ENSMLUP00000006556.2"/>
    </source>
</evidence>
<dbReference type="GO" id="GO:0016020">
    <property type="term" value="C:membrane"/>
    <property type="evidence" value="ECO:0007669"/>
    <property type="project" value="UniProtKB-SubCell"/>
</dbReference>
<dbReference type="GO" id="GO:0016812">
    <property type="term" value="F:hydrolase activity, acting on carbon-nitrogen (but not peptide) bonds, in cyclic amides"/>
    <property type="evidence" value="ECO:0007669"/>
    <property type="project" value="InterPro"/>
</dbReference>
<evidence type="ECO:0000256" key="12">
    <source>
        <dbReference type="SAM" id="MobiDB-lite"/>
    </source>
</evidence>
<dbReference type="PANTHER" id="PTHR12207">
    <property type="entry name" value="V-SET AND TRANSMEMBRANE DOMAIN-CONTAINING PROTEIN"/>
    <property type="match status" value="1"/>
</dbReference>
<feature type="domain" description="Ig-like" evidence="14">
    <location>
        <begin position="276"/>
        <end position="385"/>
    </location>
</feature>
<evidence type="ECO:0000256" key="2">
    <source>
        <dbReference type="ARBA" id="ARBA00022692"/>
    </source>
</evidence>
<dbReference type="GeneTree" id="ENSGT00940000161722"/>
<reference evidence="15" key="2">
    <citation type="submission" date="2025-08" db="UniProtKB">
        <authorList>
            <consortium name="Ensembl"/>
        </authorList>
    </citation>
    <scope>IDENTIFICATION</scope>
</reference>
<dbReference type="SMART" id="SM00406">
    <property type="entry name" value="IGv"/>
    <property type="match status" value="7"/>
</dbReference>
<dbReference type="Pfam" id="PF07686">
    <property type="entry name" value="V-set"/>
    <property type="match status" value="4"/>
</dbReference>
<keyword evidence="3" id="KW-0732">Signal</keyword>
<dbReference type="PROSITE" id="PS50835">
    <property type="entry name" value="IG_LIKE"/>
    <property type="match status" value="7"/>
</dbReference>
<dbReference type="GO" id="GO:0002763">
    <property type="term" value="P:positive regulation of myeloid leukocyte differentiation"/>
    <property type="evidence" value="ECO:0007669"/>
    <property type="project" value="Ensembl"/>
</dbReference>
<keyword evidence="8" id="KW-0325">Glycoprotein</keyword>
<dbReference type="FunFam" id="2.60.40.10:FF:000191">
    <property type="entry name" value="Immunoglobulin superfamily member 3"/>
    <property type="match status" value="1"/>
</dbReference>
<accession>G1P8P4</accession>
<dbReference type="InterPro" id="IPR007110">
    <property type="entry name" value="Ig-like_dom"/>
</dbReference>
<evidence type="ECO:0000256" key="3">
    <source>
        <dbReference type="ARBA" id="ARBA00022729"/>
    </source>
</evidence>
<dbReference type="FunFam" id="2.60.40.10:FF:001440">
    <property type="entry name" value="CD101 molecule"/>
    <property type="match status" value="1"/>
</dbReference>
<dbReference type="InterPro" id="IPR003598">
    <property type="entry name" value="Ig_sub2"/>
</dbReference>
<dbReference type="InterPro" id="IPR003599">
    <property type="entry name" value="Ig_sub"/>
</dbReference>
<feature type="domain" description="Ig-like" evidence="14">
    <location>
        <begin position="33"/>
        <end position="139"/>
    </location>
</feature>
<evidence type="ECO:0000256" key="11">
    <source>
        <dbReference type="ARBA" id="ARBA00080471"/>
    </source>
</evidence>
<dbReference type="InterPro" id="IPR036179">
    <property type="entry name" value="Ig-like_dom_sf"/>
</dbReference>
<feature type="region of interest" description="Disordered" evidence="12">
    <location>
        <begin position="998"/>
        <end position="1017"/>
    </location>
</feature>
<dbReference type="InterPro" id="IPR002195">
    <property type="entry name" value="Dihydroorotase_CS"/>
</dbReference>
<dbReference type="SMART" id="SM00409">
    <property type="entry name" value="IG"/>
    <property type="match status" value="7"/>
</dbReference>
<dbReference type="PANTHER" id="PTHR12207:SF25">
    <property type="entry name" value="IMMUNOGLOBULIN SUPERFAMILY MEMBER 2"/>
    <property type="match status" value="1"/>
</dbReference>
<gene>
    <name evidence="15" type="primary">CD101</name>
</gene>
<evidence type="ECO:0000256" key="7">
    <source>
        <dbReference type="ARBA" id="ARBA00023157"/>
    </source>
</evidence>
<evidence type="ECO:0000256" key="6">
    <source>
        <dbReference type="ARBA" id="ARBA00023136"/>
    </source>
</evidence>
<evidence type="ECO:0000313" key="16">
    <source>
        <dbReference type="Proteomes" id="UP000001074"/>
    </source>
</evidence>
<dbReference type="InterPro" id="IPR051102">
    <property type="entry name" value="IgSF_V-set/TM_domain"/>
</dbReference>
<keyword evidence="9" id="KW-0393">Immunoglobulin domain</keyword>
<dbReference type="Ensembl" id="ENSMLUT00000007185.2">
    <property type="protein sequence ID" value="ENSMLUP00000006556.2"/>
    <property type="gene ID" value="ENSMLUG00000007176.2"/>
</dbReference>
<reference evidence="15" key="3">
    <citation type="submission" date="2025-09" db="UniProtKB">
        <authorList>
            <consortium name="Ensembl"/>
        </authorList>
    </citation>
    <scope>IDENTIFICATION</scope>
</reference>
<dbReference type="CDD" id="cd00099">
    <property type="entry name" value="IgV"/>
    <property type="match status" value="1"/>
</dbReference>
<evidence type="ECO:0000256" key="8">
    <source>
        <dbReference type="ARBA" id="ARBA00023180"/>
    </source>
</evidence>
<evidence type="ECO:0000259" key="14">
    <source>
        <dbReference type="PROSITE" id="PS50835"/>
    </source>
</evidence>
<proteinExistence type="predicted"/>
<dbReference type="SUPFAM" id="SSF48726">
    <property type="entry name" value="Immunoglobulin"/>
    <property type="match status" value="7"/>
</dbReference>
<dbReference type="EMBL" id="AAPE02034376">
    <property type="status" value="NOT_ANNOTATED_CDS"/>
    <property type="molecule type" value="Genomic_DNA"/>
</dbReference>
<keyword evidence="6 13" id="KW-0472">Membrane</keyword>
<comment type="subcellular location">
    <subcellularLocation>
        <location evidence="1">Membrane</location>
        <topology evidence="1">Single-pass type I membrane protein</topology>
    </subcellularLocation>
</comment>
<dbReference type="InParanoid" id="G1P8P4"/>
<feature type="domain" description="Ig-like" evidence="14">
    <location>
        <begin position="669"/>
        <end position="796"/>
    </location>
</feature>
<dbReference type="PROSITE" id="PS00482">
    <property type="entry name" value="DIHYDROOROTASE_1"/>
    <property type="match status" value="1"/>
</dbReference>
<feature type="domain" description="Ig-like" evidence="14">
    <location>
        <begin position="538"/>
        <end position="648"/>
    </location>
</feature>
<dbReference type="FunFam" id="2.60.40.10:FF:001961">
    <property type="entry name" value="CD101 molecule"/>
    <property type="match status" value="1"/>
</dbReference>
<organism evidence="15 16">
    <name type="scientific">Myotis lucifugus</name>
    <name type="common">Little brown bat</name>
    <dbReference type="NCBI Taxonomy" id="59463"/>
    <lineage>
        <taxon>Eukaryota</taxon>
        <taxon>Metazoa</taxon>
        <taxon>Chordata</taxon>
        <taxon>Craniata</taxon>
        <taxon>Vertebrata</taxon>
        <taxon>Euteleostomi</taxon>
        <taxon>Mammalia</taxon>
        <taxon>Eutheria</taxon>
        <taxon>Laurasiatheria</taxon>
        <taxon>Chiroptera</taxon>
        <taxon>Yangochiroptera</taxon>
        <taxon>Vespertilionidae</taxon>
        <taxon>Myotis</taxon>
    </lineage>
</organism>
<dbReference type="Gene3D" id="2.60.40.10">
    <property type="entry name" value="Immunoglobulins"/>
    <property type="match status" value="7"/>
</dbReference>
<evidence type="ECO:0000256" key="9">
    <source>
        <dbReference type="ARBA" id="ARBA00023319"/>
    </source>
</evidence>
<keyword evidence="16" id="KW-1185">Reference proteome</keyword>
<dbReference type="OMA" id="SKWVNQA"/>
<keyword evidence="7" id="KW-1015">Disulfide bond</keyword>
<dbReference type="FunFam" id="2.60.40.10:FF:001456">
    <property type="entry name" value="CD101 molecule"/>
    <property type="match status" value="1"/>
</dbReference>
<protein>
    <recommendedName>
        <fullName evidence="10">Immunoglobulin superfamily member 2</fullName>
    </recommendedName>
    <alternativeName>
        <fullName evidence="11">Glu-Trp-Ile EWI motif-containing protein 101</fullName>
    </alternativeName>
</protein>
<dbReference type="InterPro" id="IPR013106">
    <property type="entry name" value="Ig_V-set"/>
</dbReference>
<dbReference type="FunFam" id="2.60.40.10:FF:000491">
    <property type="entry name" value="Immunoglobulin superfamily, member 3"/>
    <property type="match status" value="1"/>
</dbReference>
<dbReference type="FunFam" id="2.60.40.10:FF:001481">
    <property type="entry name" value="CD101 molecule"/>
    <property type="match status" value="1"/>
</dbReference>
<evidence type="ECO:0000256" key="5">
    <source>
        <dbReference type="ARBA" id="ARBA00022989"/>
    </source>
</evidence>
<dbReference type="AlphaFoldDB" id="G1P8P4"/>
<sequence>SIFIPLSFSHLQAKLSIGQREVTVQKGPLFRAEGYPVSIGCKVTGHQGPSEQHFQWSVYLPTAPAREIQIVSTKDADFTYAAYAQRVRSRDVYVERLQGNSVLLHISKLQVKDSGEYECHTPNTDGKYYGSYSAKTTLTVIPDTLSATMSPQTLSKEEGEPLELTCEAAKATAQHTHLSVAWYLLQDGGSPATKIISLSKDFTLLPGPSYTERFARSAVRLDKLGAATFRLSIGSLQPSDQGRLFCEATEWIQDPDETWTFIAKKQTDQTTLRIQPAVRDFQVNLTAESTFTEGKPLELVCQVLGSGRDPQLQGVWFFNGMEVARIDASGVLGLKEGYNERASQGQLQVSKLSPKAFSFKIFSAGPEDEGTYRCAVAEMTRAQMGSWQLLQSKQSPDSHVHLRKPAARSVAVSTQNKQQAVWEGEALTLLCKADGAESLLSVSWWHVPQGQTQPEFVAGMEQDGTVQLGASYGTPTNHGHARLEKMDWATFRLEITSTTVTDSGTYECRVFERVRSQARGLSWMQKTSVTVKSLASSLQVSLMSRQPQVKLTSTVDLACIVGAGYSDLQVPLTVTWQFQPAGSHVSHQLVRVTHNGTIEWGDFPSQFQRRTKISQSSFRSQLLIHEATEEEAGVYQCKVEVYDRNSLPMNGPARASASSHPLRIVISLPESKLKVNSSSQAQELAINSNAAVECGILSKTTGHLQLAVIWYFSPISSNASWLRILETDQTNVVKYGDEFHTPRRKQKFHTEKVSQDMFQLHILNVEDSDQGKYRCAVQEWLLSANGTGYKLGEETSGVTELKLRPTGTKVHVSKVHWTENATEHGEAAMHCGLESAGGSASLFSVTWYWAGEHSGSKKLVHLQHDGLLEYGEERLRRRLHSYRSSPADFVLKLRRVEMEDAGEYWCQVVEWQLHGTPSKWVSQASDESQHMVLTVLPSEPSFPSRICSSAPLIYFLFVCPFLVFLLLISTLCLYWKARKLSALRLTSQREKALWVGLKGAGDGPATTKEEEEEDSRN</sequence>
<evidence type="ECO:0000256" key="13">
    <source>
        <dbReference type="SAM" id="Phobius"/>
    </source>
</evidence>
<dbReference type="SMART" id="SM00408">
    <property type="entry name" value="IGc2"/>
    <property type="match status" value="4"/>
</dbReference>
<name>G1P8P4_MYOLU</name>
<evidence type="ECO:0000256" key="4">
    <source>
        <dbReference type="ARBA" id="ARBA00022737"/>
    </source>
</evidence>
<evidence type="ECO:0000256" key="10">
    <source>
        <dbReference type="ARBA" id="ARBA00067301"/>
    </source>
</evidence>
<keyword evidence="4" id="KW-0677">Repeat</keyword>
<dbReference type="CDD" id="cd00096">
    <property type="entry name" value="Ig"/>
    <property type="match status" value="1"/>
</dbReference>
<dbReference type="HOGENOM" id="CLU_005187_0_0_1"/>
<feature type="domain" description="Ig-like" evidence="14">
    <location>
        <begin position="142"/>
        <end position="249"/>
    </location>
</feature>
<dbReference type="STRING" id="59463.ENSMLUP00000006556"/>
<feature type="domain" description="Ig-like" evidence="14">
    <location>
        <begin position="805"/>
        <end position="922"/>
    </location>
</feature>
<keyword evidence="5 13" id="KW-1133">Transmembrane helix</keyword>
<evidence type="ECO:0000256" key="1">
    <source>
        <dbReference type="ARBA" id="ARBA00004479"/>
    </source>
</evidence>
<feature type="transmembrane region" description="Helical" evidence="13">
    <location>
        <begin position="952"/>
        <end position="975"/>
    </location>
</feature>
<feature type="domain" description="Ig-like" evidence="14">
    <location>
        <begin position="405"/>
        <end position="522"/>
    </location>
</feature>
<reference evidence="15 16" key="1">
    <citation type="journal article" date="2011" name="Nature">
        <title>A high-resolution map of human evolutionary constraint using 29 mammals.</title>
        <authorList>
            <person name="Lindblad-Toh K."/>
            <person name="Garber M."/>
            <person name="Zuk O."/>
            <person name="Lin M.F."/>
            <person name="Parker B.J."/>
            <person name="Washietl S."/>
            <person name="Kheradpour P."/>
            <person name="Ernst J."/>
            <person name="Jordan G."/>
            <person name="Mauceli E."/>
            <person name="Ward L.D."/>
            <person name="Lowe C.B."/>
            <person name="Holloway A.K."/>
            <person name="Clamp M."/>
            <person name="Gnerre S."/>
            <person name="Alfoldi J."/>
            <person name="Beal K."/>
            <person name="Chang J."/>
            <person name="Clawson H."/>
            <person name="Cuff J."/>
            <person name="Di Palma F."/>
            <person name="Fitzgerald S."/>
            <person name="Flicek P."/>
            <person name="Guttman M."/>
            <person name="Hubisz M.J."/>
            <person name="Jaffe D.B."/>
            <person name="Jungreis I."/>
            <person name="Kent W.J."/>
            <person name="Kostka D."/>
            <person name="Lara M."/>
            <person name="Martins A.L."/>
            <person name="Massingham T."/>
            <person name="Moltke I."/>
            <person name="Raney B.J."/>
            <person name="Rasmussen M.D."/>
            <person name="Robinson J."/>
            <person name="Stark A."/>
            <person name="Vilella A.J."/>
            <person name="Wen J."/>
            <person name="Xie X."/>
            <person name="Zody M.C."/>
            <person name="Baldwin J."/>
            <person name="Bloom T."/>
            <person name="Chin C.W."/>
            <person name="Heiman D."/>
            <person name="Nicol R."/>
            <person name="Nusbaum C."/>
            <person name="Young S."/>
            <person name="Wilkinson J."/>
            <person name="Worley K.C."/>
            <person name="Kovar C.L."/>
            <person name="Muzny D.M."/>
            <person name="Gibbs R.A."/>
            <person name="Cree A."/>
            <person name="Dihn H.H."/>
            <person name="Fowler G."/>
            <person name="Jhangiani S."/>
            <person name="Joshi V."/>
            <person name="Lee S."/>
            <person name="Lewis L.R."/>
            <person name="Nazareth L.V."/>
            <person name="Okwuonu G."/>
            <person name="Santibanez J."/>
            <person name="Warren W.C."/>
            <person name="Mardis E.R."/>
            <person name="Weinstock G.M."/>
            <person name="Wilson R.K."/>
            <person name="Delehaunty K."/>
            <person name="Dooling D."/>
            <person name="Fronik C."/>
            <person name="Fulton L."/>
            <person name="Fulton B."/>
            <person name="Graves T."/>
            <person name="Minx P."/>
            <person name="Sodergren E."/>
            <person name="Birney E."/>
            <person name="Margulies E.H."/>
            <person name="Herrero J."/>
            <person name="Green E.D."/>
            <person name="Haussler D."/>
            <person name="Siepel A."/>
            <person name="Goldman N."/>
            <person name="Pollard K.S."/>
            <person name="Pedersen J.S."/>
            <person name="Lander E.S."/>
            <person name="Kellis M."/>
        </authorList>
    </citation>
    <scope>NUCLEOTIDE SEQUENCE [LARGE SCALE GENOMIC DNA]</scope>
</reference>
<dbReference type="FunCoup" id="G1P8P4">
    <property type="interactions" value="87"/>
</dbReference>